<dbReference type="Gene3D" id="3.40.50.720">
    <property type="entry name" value="NAD(P)-binding Rossmann-like Domain"/>
    <property type="match status" value="1"/>
</dbReference>
<dbReference type="PANTHER" id="PTHR43249:SF1">
    <property type="entry name" value="D-GLUCOSIDE 3-DEHYDROGENASE"/>
    <property type="match status" value="1"/>
</dbReference>
<organism evidence="3 4">
    <name type="scientific">Alicyclobacillus fodiniaquatilis</name>
    <dbReference type="NCBI Taxonomy" id="1661150"/>
    <lineage>
        <taxon>Bacteria</taxon>
        <taxon>Bacillati</taxon>
        <taxon>Bacillota</taxon>
        <taxon>Bacilli</taxon>
        <taxon>Bacillales</taxon>
        <taxon>Alicyclobacillaceae</taxon>
        <taxon>Alicyclobacillus</taxon>
    </lineage>
</organism>
<evidence type="ECO:0000313" key="3">
    <source>
        <dbReference type="EMBL" id="MFD1677160.1"/>
    </source>
</evidence>
<reference evidence="4" key="1">
    <citation type="journal article" date="2019" name="Int. J. Syst. Evol. Microbiol.">
        <title>The Global Catalogue of Microorganisms (GCM) 10K type strain sequencing project: providing services to taxonomists for standard genome sequencing and annotation.</title>
        <authorList>
            <consortium name="The Broad Institute Genomics Platform"/>
            <consortium name="The Broad Institute Genome Sequencing Center for Infectious Disease"/>
            <person name="Wu L."/>
            <person name="Ma J."/>
        </authorList>
    </citation>
    <scope>NUCLEOTIDE SEQUENCE [LARGE SCALE GENOMIC DNA]</scope>
    <source>
        <strain evidence="4">CGMCC 1.12286</strain>
    </source>
</reference>
<proteinExistence type="predicted"/>
<evidence type="ECO:0000313" key="4">
    <source>
        <dbReference type="Proteomes" id="UP001597079"/>
    </source>
</evidence>
<evidence type="ECO:0000259" key="1">
    <source>
        <dbReference type="Pfam" id="PF01408"/>
    </source>
</evidence>
<dbReference type="Proteomes" id="UP001597079">
    <property type="component" value="Unassembled WGS sequence"/>
</dbReference>
<name>A0ABW4JMW1_9BACL</name>
<sequence length="321" mass="35483">MALNIGFIGVGGISEVHLRNITGMDDARVAAMYDVNPQRLNEMARKYDAVGYTDLNQMLDSEKLDGVYICVPPFAHGEPELTVIERGLPMLVEKPISVAHEPADQILKAIQEKQLLTSVGYHWRYSRASNIAKATLAGETPGMVLGYWLGGMPMVGWWRQMDKSGGQMVEQTTHIVDLARYLLGDVKEVYAVYAQREMQSLVDGVSVPDVGSITLRFQSGVVGTISNTCLLNQGYTVGLHVLTRNVILEVDSDSVTERRALETTIHRNQTNPYYEEDVAFLKAIRTSDPTCIHSSYQDAYETQRVTAAANESAETGKPVLL</sequence>
<dbReference type="InterPro" id="IPR036291">
    <property type="entry name" value="NAD(P)-bd_dom_sf"/>
</dbReference>
<dbReference type="InterPro" id="IPR052515">
    <property type="entry name" value="Gfo/Idh/MocA_Oxidoreductase"/>
</dbReference>
<dbReference type="RefSeq" id="WP_377945075.1">
    <property type="nucleotide sequence ID" value="NZ_JBHUCX010000087.1"/>
</dbReference>
<dbReference type="InterPro" id="IPR000683">
    <property type="entry name" value="Gfo/Idh/MocA-like_OxRdtase_N"/>
</dbReference>
<comment type="caution">
    <text evidence="3">The sequence shown here is derived from an EMBL/GenBank/DDBJ whole genome shotgun (WGS) entry which is preliminary data.</text>
</comment>
<dbReference type="SUPFAM" id="SSF51735">
    <property type="entry name" value="NAD(P)-binding Rossmann-fold domains"/>
    <property type="match status" value="1"/>
</dbReference>
<feature type="domain" description="Gfo/Idh/MocA-like oxidoreductase N-terminal" evidence="1">
    <location>
        <begin position="3"/>
        <end position="121"/>
    </location>
</feature>
<protein>
    <submittedName>
        <fullName evidence="3">Gfo/Idh/MocA family protein</fullName>
    </submittedName>
</protein>
<dbReference type="InterPro" id="IPR055170">
    <property type="entry name" value="GFO_IDH_MocA-like_dom"/>
</dbReference>
<feature type="domain" description="GFO/IDH/MocA-like oxidoreductase" evidence="2">
    <location>
        <begin position="155"/>
        <end position="241"/>
    </location>
</feature>
<dbReference type="Pfam" id="PF22725">
    <property type="entry name" value="GFO_IDH_MocA_C3"/>
    <property type="match status" value="1"/>
</dbReference>
<keyword evidence="4" id="KW-1185">Reference proteome</keyword>
<dbReference type="Gene3D" id="3.30.360.10">
    <property type="entry name" value="Dihydrodipicolinate Reductase, domain 2"/>
    <property type="match status" value="1"/>
</dbReference>
<accession>A0ABW4JMW1</accession>
<dbReference type="Pfam" id="PF01408">
    <property type="entry name" value="GFO_IDH_MocA"/>
    <property type="match status" value="1"/>
</dbReference>
<evidence type="ECO:0000259" key="2">
    <source>
        <dbReference type="Pfam" id="PF22725"/>
    </source>
</evidence>
<dbReference type="SUPFAM" id="SSF55347">
    <property type="entry name" value="Glyceraldehyde-3-phosphate dehydrogenase-like, C-terminal domain"/>
    <property type="match status" value="1"/>
</dbReference>
<gene>
    <name evidence="3" type="ORF">ACFSB2_21025</name>
</gene>
<dbReference type="PANTHER" id="PTHR43249">
    <property type="entry name" value="UDP-N-ACETYL-2-AMINO-2-DEOXY-D-GLUCURONATE OXIDASE"/>
    <property type="match status" value="1"/>
</dbReference>
<dbReference type="EMBL" id="JBHUCX010000087">
    <property type="protein sequence ID" value="MFD1677160.1"/>
    <property type="molecule type" value="Genomic_DNA"/>
</dbReference>